<evidence type="ECO:0000313" key="3">
    <source>
        <dbReference type="Proteomes" id="UP000053647"/>
    </source>
</evidence>
<proteinExistence type="predicted"/>
<organism evidence="2 3">
    <name type="scientific">Paxillus involutus ATCC 200175</name>
    <dbReference type="NCBI Taxonomy" id="664439"/>
    <lineage>
        <taxon>Eukaryota</taxon>
        <taxon>Fungi</taxon>
        <taxon>Dikarya</taxon>
        <taxon>Basidiomycota</taxon>
        <taxon>Agaricomycotina</taxon>
        <taxon>Agaricomycetes</taxon>
        <taxon>Agaricomycetidae</taxon>
        <taxon>Boletales</taxon>
        <taxon>Paxilineae</taxon>
        <taxon>Paxillaceae</taxon>
        <taxon>Paxillus</taxon>
    </lineage>
</organism>
<name>A0A0C9T3N5_PAXIN</name>
<dbReference type="AlphaFoldDB" id="A0A0C9T3N5"/>
<feature type="compositionally biased region" description="Polar residues" evidence="1">
    <location>
        <begin position="325"/>
        <end position="345"/>
    </location>
</feature>
<evidence type="ECO:0000256" key="1">
    <source>
        <dbReference type="SAM" id="MobiDB-lite"/>
    </source>
</evidence>
<accession>A0A0C9T3N5</accession>
<reference evidence="3" key="2">
    <citation type="submission" date="2015-01" db="EMBL/GenBank/DDBJ databases">
        <title>Evolutionary Origins and Diversification of the Mycorrhizal Mutualists.</title>
        <authorList>
            <consortium name="DOE Joint Genome Institute"/>
            <consortium name="Mycorrhizal Genomics Consortium"/>
            <person name="Kohler A."/>
            <person name="Kuo A."/>
            <person name="Nagy L.G."/>
            <person name="Floudas D."/>
            <person name="Copeland A."/>
            <person name="Barry K.W."/>
            <person name="Cichocki N."/>
            <person name="Veneault-Fourrey C."/>
            <person name="LaButti K."/>
            <person name="Lindquist E.A."/>
            <person name="Lipzen A."/>
            <person name="Lundell T."/>
            <person name="Morin E."/>
            <person name="Murat C."/>
            <person name="Riley R."/>
            <person name="Ohm R."/>
            <person name="Sun H."/>
            <person name="Tunlid A."/>
            <person name="Henrissat B."/>
            <person name="Grigoriev I.V."/>
            <person name="Hibbett D.S."/>
            <person name="Martin F."/>
        </authorList>
    </citation>
    <scope>NUCLEOTIDE SEQUENCE [LARGE SCALE GENOMIC DNA]</scope>
    <source>
        <strain evidence="3">ATCC 200175</strain>
    </source>
</reference>
<feature type="region of interest" description="Disordered" evidence="1">
    <location>
        <begin position="1"/>
        <end position="35"/>
    </location>
</feature>
<feature type="compositionally biased region" description="Acidic residues" evidence="1">
    <location>
        <begin position="243"/>
        <end position="262"/>
    </location>
</feature>
<protein>
    <submittedName>
        <fullName evidence="2">Unplaced genomic scaffold PAXINscaffold_91, whole genome shotgun sequence</fullName>
    </submittedName>
</protein>
<sequence>MEVSQATRVASAKPIRPHPKVVKKGAVPQVAGGDCDSGEDMKNHCDSDGVNAIIAGMTQKMKKASGNSNQRLHEAIKKWSILDSSTAKAALSGPDVRVTDWVNIVDCVTGSQKSLVPSSLLSGSIPLPSTVNTTSSVNTRATSASYTGPPPMPGIPNNCAGGYGDIEQDDSQKRAATILASLAKGKRLPEPPTQTWSTSIVEVTATEVVKELPAPSLKRKGPEIEYVLSSEQEGNIGKQEDIGAQDEEEDDEAYDPEEEVEEASQLPAWLYLAGSLHKMNATSVTITEKPSKKAKLESSKSQVQLSTSHSTTATSNAQSSAMTTPDANASTGQRFNTTSLSSSFSKDGKWRKTVITTLCLWSGSQPDVWNISKQEISDALKEILLVVYPELLHVAQDLNASSAPVTVAYQCLCEWRHGVGSAAIALFTSFFAGSSEDDI</sequence>
<reference evidence="2 3" key="1">
    <citation type="submission" date="2014-06" db="EMBL/GenBank/DDBJ databases">
        <authorList>
            <consortium name="DOE Joint Genome Institute"/>
            <person name="Kuo A."/>
            <person name="Kohler A."/>
            <person name="Nagy L.G."/>
            <person name="Floudas D."/>
            <person name="Copeland A."/>
            <person name="Barry K.W."/>
            <person name="Cichocki N."/>
            <person name="Veneault-Fourrey C."/>
            <person name="LaButti K."/>
            <person name="Lindquist E.A."/>
            <person name="Lipzen A."/>
            <person name="Lundell T."/>
            <person name="Morin E."/>
            <person name="Murat C."/>
            <person name="Sun H."/>
            <person name="Tunlid A."/>
            <person name="Henrissat B."/>
            <person name="Grigoriev I.V."/>
            <person name="Hibbett D.S."/>
            <person name="Martin F."/>
            <person name="Nordberg H.P."/>
            <person name="Cantor M.N."/>
            <person name="Hua S.X."/>
        </authorList>
    </citation>
    <scope>NUCLEOTIDE SEQUENCE [LARGE SCALE GENOMIC DNA]</scope>
    <source>
        <strain evidence="2 3">ATCC 200175</strain>
    </source>
</reference>
<keyword evidence="3" id="KW-1185">Reference proteome</keyword>
<feature type="region of interest" description="Disordered" evidence="1">
    <location>
        <begin position="286"/>
        <end position="345"/>
    </location>
</feature>
<feature type="compositionally biased region" description="Basic and acidic residues" evidence="1">
    <location>
        <begin position="289"/>
        <end position="298"/>
    </location>
</feature>
<dbReference type="Proteomes" id="UP000053647">
    <property type="component" value="Unassembled WGS sequence"/>
</dbReference>
<feature type="compositionally biased region" description="Low complexity" evidence="1">
    <location>
        <begin position="306"/>
        <end position="324"/>
    </location>
</feature>
<evidence type="ECO:0000313" key="2">
    <source>
        <dbReference type="EMBL" id="KIJ10195.1"/>
    </source>
</evidence>
<feature type="region of interest" description="Disordered" evidence="1">
    <location>
        <begin position="228"/>
        <end position="264"/>
    </location>
</feature>
<dbReference type="OrthoDB" id="2685044at2759"/>
<dbReference type="EMBL" id="KN819413">
    <property type="protein sequence ID" value="KIJ10195.1"/>
    <property type="molecule type" value="Genomic_DNA"/>
</dbReference>
<dbReference type="HOGENOM" id="CLU_624208_0_0_1"/>
<gene>
    <name evidence="2" type="ORF">PAXINDRAFT_16764</name>
</gene>